<organism evidence="1 2">
    <name type="scientific">Mycolicibacterium cyprinidarum</name>
    <dbReference type="NCBI Taxonomy" id="2860311"/>
    <lineage>
        <taxon>Bacteria</taxon>
        <taxon>Bacillati</taxon>
        <taxon>Actinomycetota</taxon>
        <taxon>Actinomycetes</taxon>
        <taxon>Mycobacteriales</taxon>
        <taxon>Mycobacteriaceae</taxon>
        <taxon>Mycolicibacterium</taxon>
    </lineage>
</organism>
<accession>A0ABQ4V9R3</accession>
<reference evidence="1 2" key="1">
    <citation type="submission" date="2021-08" db="EMBL/GenBank/DDBJ databases">
        <title>Draft genome sequence of Mycolicibacterium sp. NGTWS1702 strain.</title>
        <authorList>
            <person name="Matsumoto M."/>
            <person name="Tang B.C.C."/>
            <person name="Machida Y."/>
            <person name="Matoyama H."/>
            <person name="Kishihara T."/>
            <person name="Sato S."/>
            <person name="Kondo I."/>
            <person name="Sano M."/>
            <person name="Kato G."/>
        </authorList>
    </citation>
    <scope>NUCLEOTIDE SEQUENCE [LARGE SCALE GENOMIC DNA]</scope>
    <source>
        <strain evidence="1 2">NGTWSNA01</strain>
    </source>
</reference>
<keyword evidence="2" id="KW-1185">Reference proteome</keyword>
<name>A0ABQ4V9R3_9MYCO</name>
<protein>
    <submittedName>
        <fullName evidence="1">Uncharacterized protein</fullName>
    </submittedName>
</protein>
<evidence type="ECO:0000313" key="1">
    <source>
        <dbReference type="EMBL" id="GJF11108.1"/>
    </source>
</evidence>
<sequence>MVEAAPLWLRERVRTRVVDRFRAPAKKDSDPAARAFLKACFEDDSARLTELTGLDSYSWFHD</sequence>
<evidence type="ECO:0000313" key="2">
    <source>
        <dbReference type="Proteomes" id="UP001060504"/>
    </source>
</evidence>
<comment type="caution">
    <text evidence="1">The sequence shown here is derived from an EMBL/GenBank/DDBJ whole genome shotgun (WGS) entry which is preliminary data.</text>
</comment>
<dbReference type="EMBL" id="BPRH01003889">
    <property type="protein sequence ID" value="GJF11108.1"/>
    <property type="molecule type" value="Genomic_DNA"/>
</dbReference>
<proteinExistence type="predicted"/>
<dbReference type="Proteomes" id="UP001060504">
    <property type="component" value="Unassembled WGS sequence"/>
</dbReference>
<gene>
    <name evidence="1" type="ORF">NGTWS1702_37170</name>
</gene>